<dbReference type="InterPro" id="IPR006089">
    <property type="entry name" value="Acyl-CoA_DH_CS"/>
</dbReference>
<dbReference type="InterPro" id="IPR037069">
    <property type="entry name" value="AcylCoA_DH/ox_N_sf"/>
</dbReference>
<dbReference type="SUPFAM" id="SSF47203">
    <property type="entry name" value="Acyl-CoA dehydrogenase C-terminal domain-like"/>
    <property type="match status" value="1"/>
</dbReference>
<accession>A0A1W1WNF5</accession>
<dbReference type="GO" id="GO:0004361">
    <property type="term" value="F:glutaryl-CoA dehydrogenase activity"/>
    <property type="evidence" value="ECO:0007669"/>
    <property type="project" value="UniProtKB-EC"/>
</dbReference>
<evidence type="ECO:0000256" key="2">
    <source>
        <dbReference type="ARBA" id="ARBA00009347"/>
    </source>
</evidence>
<evidence type="ECO:0000256" key="6">
    <source>
        <dbReference type="ARBA" id="ARBA00023002"/>
    </source>
</evidence>
<dbReference type="RefSeq" id="WP_020374784.1">
    <property type="nucleotide sequence ID" value="NZ_FWWY01000001.1"/>
</dbReference>
<evidence type="ECO:0000256" key="9">
    <source>
        <dbReference type="ARBA" id="ARBA00039033"/>
    </source>
</evidence>
<dbReference type="EC" id="1.3.8.6" evidence="9"/>
<dbReference type="Gene3D" id="2.40.110.10">
    <property type="entry name" value="Butyryl-CoA Dehydrogenase, subunit A, domain 2"/>
    <property type="match status" value="1"/>
</dbReference>
<organism evidence="15 16">
    <name type="scientific">Sulfobacillus thermosulfidooxidans (strain DSM 9293 / VKM B-1269 / AT-1)</name>
    <dbReference type="NCBI Taxonomy" id="929705"/>
    <lineage>
        <taxon>Bacteria</taxon>
        <taxon>Bacillati</taxon>
        <taxon>Bacillota</taxon>
        <taxon>Clostridia</taxon>
        <taxon>Eubacteriales</taxon>
        <taxon>Clostridiales Family XVII. Incertae Sedis</taxon>
        <taxon>Sulfobacillus</taxon>
    </lineage>
</organism>
<dbReference type="InterPro" id="IPR006091">
    <property type="entry name" value="Acyl-CoA_Oxase/DH_mid-dom"/>
</dbReference>
<comment type="similarity">
    <text evidence="2 11">Belongs to the acyl-CoA dehydrogenase family.</text>
</comment>
<keyword evidence="16" id="KW-1185">Reference proteome</keyword>
<dbReference type="InterPro" id="IPR046373">
    <property type="entry name" value="Acyl-CoA_Oxase/DH_mid-dom_sf"/>
</dbReference>
<proteinExistence type="inferred from homology"/>
<evidence type="ECO:0000256" key="10">
    <source>
        <dbReference type="ARBA" id="ARBA00049493"/>
    </source>
</evidence>
<evidence type="ECO:0000256" key="8">
    <source>
        <dbReference type="ARBA" id="ARBA00037927"/>
    </source>
</evidence>
<keyword evidence="4 11" id="KW-0274">FAD</keyword>
<dbReference type="PROSITE" id="PS00073">
    <property type="entry name" value="ACYL_COA_DH_2"/>
    <property type="match status" value="1"/>
</dbReference>
<dbReference type="GO" id="GO:0050660">
    <property type="term" value="F:flavin adenine dinucleotide binding"/>
    <property type="evidence" value="ECO:0007669"/>
    <property type="project" value="InterPro"/>
</dbReference>
<dbReference type="InterPro" id="IPR009100">
    <property type="entry name" value="AcylCoA_DH/oxidase_NM_dom_sf"/>
</dbReference>
<dbReference type="GO" id="GO:0046949">
    <property type="term" value="P:fatty-acyl-CoA biosynthetic process"/>
    <property type="evidence" value="ECO:0007669"/>
    <property type="project" value="TreeGrafter"/>
</dbReference>
<dbReference type="PANTHER" id="PTHR42807:SF1">
    <property type="entry name" value="GLUTARYL-COA DEHYDROGENASE, MITOCHONDRIAL"/>
    <property type="match status" value="1"/>
</dbReference>
<dbReference type="STRING" id="28034.BFX07_06795"/>
<gene>
    <name evidence="15" type="ORF">SAMN00768000_3291</name>
</gene>
<dbReference type="OrthoDB" id="9802447at2"/>
<dbReference type="GO" id="GO:0033539">
    <property type="term" value="P:fatty acid beta-oxidation using acyl-CoA dehydrogenase"/>
    <property type="evidence" value="ECO:0007669"/>
    <property type="project" value="TreeGrafter"/>
</dbReference>
<dbReference type="InterPro" id="IPR036250">
    <property type="entry name" value="AcylCo_DH-like_C"/>
</dbReference>
<evidence type="ECO:0000259" key="13">
    <source>
        <dbReference type="Pfam" id="PF02770"/>
    </source>
</evidence>
<feature type="domain" description="Acyl-CoA dehydrogenase/oxidase N-terminal" evidence="14">
    <location>
        <begin position="24"/>
        <end position="136"/>
    </location>
</feature>
<evidence type="ECO:0000256" key="1">
    <source>
        <dbReference type="ARBA" id="ARBA00001974"/>
    </source>
</evidence>
<comment type="catalytic activity">
    <reaction evidence="10">
        <text>glutaryl-CoA + oxidized [electron-transfer flavoprotein] + 2 H(+) = (2E)-butenoyl-CoA + reduced [electron-transfer flavoprotein] + CO2</text>
        <dbReference type="Rhea" id="RHEA:13389"/>
        <dbReference type="Rhea" id="RHEA-COMP:10685"/>
        <dbReference type="Rhea" id="RHEA-COMP:10686"/>
        <dbReference type="ChEBI" id="CHEBI:15378"/>
        <dbReference type="ChEBI" id="CHEBI:16526"/>
        <dbReference type="ChEBI" id="CHEBI:57332"/>
        <dbReference type="ChEBI" id="CHEBI:57378"/>
        <dbReference type="ChEBI" id="CHEBI:57692"/>
        <dbReference type="ChEBI" id="CHEBI:58307"/>
        <dbReference type="EC" id="1.3.8.6"/>
    </reaction>
</comment>
<evidence type="ECO:0000256" key="11">
    <source>
        <dbReference type="RuleBase" id="RU362125"/>
    </source>
</evidence>
<protein>
    <recommendedName>
        <fullName evidence="9">glutaryl-CoA dehydrogenase (ETF)</fullName>
        <ecNumber evidence="9">1.3.8.6</ecNumber>
    </recommendedName>
</protein>
<dbReference type="Gene3D" id="1.20.140.10">
    <property type="entry name" value="Butyryl-CoA Dehydrogenase, subunit A, domain 3"/>
    <property type="match status" value="1"/>
</dbReference>
<feature type="domain" description="Acyl-CoA dehydrogenase/oxidase C-terminal" evidence="12">
    <location>
        <begin position="243"/>
        <end position="391"/>
    </location>
</feature>
<comment type="cofactor">
    <cofactor evidence="1 11">
        <name>FAD</name>
        <dbReference type="ChEBI" id="CHEBI:57692"/>
    </cofactor>
</comment>
<evidence type="ECO:0000256" key="7">
    <source>
        <dbReference type="ARBA" id="ARBA00037899"/>
    </source>
</evidence>
<evidence type="ECO:0000313" key="16">
    <source>
        <dbReference type="Proteomes" id="UP000192660"/>
    </source>
</evidence>
<name>A0A1W1WNF5_SULTA</name>
<dbReference type="EMBL" id="FWWY01000001">
    <property type="protein sequence ID" value="SMC07253.1"/>
    <property type="molecule type" value="Genomic_DNA"/>
</dbReference>
<evidence type="ECO:0000256" key="3">
    <source>
        <dbReference type="ARBA" id="ARBA00022630"/>
    </source>
</evidence>
<dbReference type="Pfam" id="PF02770">
    <property type="entry name" value="Acyl-CoA_dh_M"/>
    <property type="match status" value="1"/>
</dbReference>
<evidence type="ECO:0000259" key="14">
    <source>
        <dbReference type="Pfam" id="PF02771"/>
    </source>
</evidence>
<dbReference type="InterPro" id="IPR052033">
    <property type="entry name" value="Glutaryl-CoA_DH_mitochondrial"/>
</dbReference>
<dbReference type="InterPro" id="IPR009075">
    <property type="entry name" value="AcylCo_DH/oxidase_C"/>
</dbReference>
<dbReference type="Gene3D" id="1.10.540.10">
    <property type="entry name" value="Acyl-CoA dehydrogenase/oxidase, N-terminal domain"/>
    <property type="match status" value="1"/>
</dbReference>
<evidence type="ECO:0000313" key="15">
    <source>
        <dbReference type="EMBL" id="SMC07253.1"/>
    </source>
</evidence>
<reference evidence="16" key="1">
    <citation type="submission" date="2017-04" db="EMBL/GenBank/DDBJ databases">
        <authorList>
            <person name="Varghese N."/>
            <person name="Submissions S."/>
        </authorList>
    </citation>
    <scope>NUCLEOTIDE SEQUENCE [LARGE SCALE GENOMIC DNA]</scope>
    <source>
        <strain evidence="16">DSM 9293</strain>
    </source>
</reference>
<keyword evidence="3 11" id="KW-0285">Flavoprotein</keyword>
<dbReference type="Pfam" id="PF00441">
    <property type="entry name" value="Acyl-CoA_dh_1"/>
    <property type="match status" value="1"/>
</dbReference>
<dbReference type="PANTHER" id="PTHR42807">
    <property type="entry name" value="GLUTARYL-COA DEHYDROGENASE, MITOCHONDRIAL"/>
    <property type="match status" value="1"/>
</dbReference>
<dbReference type="AlphaFoldDB" id="A0A1W1WNF5"/>
<dbReference type="Proteomes" id="UP000192660">
    <property type="component" value="Unassembled WGS sequence"/>
</dbReference>
<dbReference type="GO" id="GO:0000062">
    <property type="term" value="F:fatty-acyl-CoA binding"/>
    <property type="evidence" value="ECO:0007669"/>
    <property type="project" value="TreeGrafter"/>
</dbReference>
<dbReference type="FunFam" id="1.10.540.10:FF:000026">
    <property type="entry name" value="Acyl-CoA dehydrogenase medium chain"/>
    <property type="match status" value="1"/>
</dbReference>
<evidence type="ECO:0000256" key="4">
    <source>
        <dbReference type="ARBA" id="ARBA00022827"/>
    </source>
</evidence>
<comment type="pathway">
    <text evidence="8">Amino-acid metabolism; tryptophan metabolism.</text>
</comment>
<keyword evidence="5" id="KW-0809">Transit peptide</keyword>
<dbReference type="InterPro" id="IPR013786">
    <property type="entry name" value="AcylCoA_DH/ox_N"/>
</dbReference>
<evidence type="ECO:0000259" key="12">
    <source>
        <dbReference type="Pfam" id="PF00441"/>
    </source>
</evidence>
<dbReference type="PROSITE" id="PS00072">
    <property type="entry name" value="ACYL_COA_DH_1"/>
    <property type="match status" value="1"/>
</dbReference>
<comment type="pathway">
    <text evidence="7">Amino-acid metabolism; lysine degradation.</text>
</comment>
<dbReference type="Pfam" id="PF02771">
    <property type="entry name" value="Acyl-CoA_dh_N"/>
    <property type="match status" value="1"/>
</dbReference>
<evidence type="ECO:0000256" key="5">
    <source>
        <dbReference type="ARBA" id="ARBA00022946"/>
    </source>
</evidence>
<dbReference type="SUPFAM" id="SSF56645">
    <property type="entry name" value="Acyl-CoA dehydrogenase NM domain-like"/>
    <property type="match status" value="1"/>
</dbReference>
<sequence length="396" mass="43453">MEIIDVDDIVAKVEDFYRISGLWTEEERDVQHAVRHFVDEQIKPFAGQWWQAGEFPVSLIPELGRLGVLGSNLPEEYGGSALSPLAYGLIMQELERGDSGLRSFASVQGALAMYAIYRYGSEEQRRQYLPAMASGQVIGCFGLTEPDAGSDPASMLTKAHQVGDDYVLSGTKRWITNGHLADIAIVWAKDDTGTIRGFIVPTDAPGFSARPIHTKASMRMSATSELYLDGVHVDQSLQLPHAKGLGAPLSCLTQARYGIAWGAIGAAMDCLVEAATYAKTRVAFGRPIAATQLVQERIVDMQTRLVSMQLMARQLGWLYQNGQLDYAHVSLAKRHNARAALEIARMSRELLGGNGISTDYASIRHMANLETVDTYEGTYEIHTLIVGRNLLGEEAF</sequence>
<keyword evidence="6 11" id="KW-0560">Oxidoreductase</keyword>
<feature type="domain" description="Acyl-CoA oxidase/dehydrogenase middle" evidence="13">
    <location>
        <begin position="140"/>
        <end position="231"/>
    </location>
</feature>